<dbReference type="KEGG" id="rbc:BN938_2994"/>
<dbReference type="AlphaFoldDB" id="A0A060REV8"/>
<dbReference type="SUPFAM" id="SSF48452">
    <property type="entry name" value="TPR-like"/>
    <property type="match status" value="1"/>
</dbReference>
<evidence type="ECO:0000256" key="1">
    <source>
        <dbReference type="SAM" id="Phobius"/>
    </source>
</evidence>
<dbReference type="OrthoDB" id="9808622at2"/>
<feature type="transmembrane region" description="Helical" evidence="1">
    <location>
        <begin position="34"/>
        <end position="51"/>
    </location>
</feature>
<dbReference type="InterPro" id="IPR019734">
    <property type="entry name" value="TPR_rpt"/>
</dbReference>
<keyword evidence="1" id="KW-0472">Membrane</keyword>
<dbReference type="eggNOG" id="COG1729">
    <property type="taxonomic scope" value="Bacteria"/>
</dbReference>
<dbReference type="STRING" id="1433126.BN938_2994"/>
<reference evidence="2 3" key="1">
    <citation type="journal article" date="2015" name="Genome Announc.">
        <title>Complete Genome Sequence of the Novel Leech Symbiont Mucinivorans hirudinis M3T.</title>
        <authorList>
            <person name="Nelson M.C."/>
            <person name="Bomar L."/>
            <person name="Graf J."/>
        </authorList>
    </citation>
    <scope>NUCLEOTIDE SEQUENCE [LARGE SCALE GENOMIC DNA]</scope>
    <source>
        <strain evidence="3">M3</strain>
    </source>
</reference>
<name>A0A060REV8_9BACT</name>
<keyword evidence="3" id="KW-1185">Reference proteome</keyword>
<dbReference type="Pfam" id="PF13181">
    <property type="entry name" value="TPR_8"/>
    <property type="match status" value="1"/>
</dbReference>
<dbReference type="HOGENOM" id="CLU_096069_0_1_10"/>
<accession>A0A060REV8</accession>
<dbReference type="Proteomes" id="UP000027616">
    <property type="component" value="Chromosome I"/>
</dbReference>
<protein>
    <submittedName>
        <fullName evidence="2">TPR domain protein</fullName>
    </submittedName>
</protein>
<proteinExistence type="predicted"/>
<dbReference type="Gene3D" id="1.25.40.10">
    <property type="entry name" value="Tetratricopeptide repeat domain"/>
    <property type="match status" value="1"/>
</dbReference>
<sequence>MSKDMKNQAEDPEVKLETAIGQSEQFIERNGKKLLVVLAAVVVIVGGYFGYENLYKAPQMDKASAAMFEAQYQFEQDSFAVALKGTSSFMGFEKIASQYGSLPQGNLAKHYAGICCLYTGDYKKAIEFFTGFSPVTGAVGAIITAQNYGLAGDAYVEINDLANGAKMYQKAIDASSNGDTAPVYLKKAALVNVELGNIDAAIVQYEKIKYGFPTSFLARDIDKYIAAAEQKK</sequence>
<dbReference type="EMBL" id="HG934468">
    <property type="protein sequence ID" value="CDN33059.1"/>
    <property type="molecule type" value="Genomic_DNA"/>
</dbReference>
<keyword evidence="1" id="KW-0812">Transmembrane</keyword>
<keyword evidence="1" id="KW-1133">Transmembrane helix</keyword>
<gene>
    <name evidence="2" type="ORF">BN938_2994</name>
</gene>
<organism evidence="2 3">
    <name type="scientific">Mucinivorans hirudinis</name>
    <dbReference type="NCBI Taxonomy" id="1433126"/>
    <lineage>
        <taxon>Bacteria</taxon>
        <taxon>Pseudomonadati</taxon>
        <taxon>Bacteroidota</taxon>
        <taxon>Bacteroidia</taxon>
        <taxon>Bacteroidales</taxon>
        <taxon>Rikenellaceae</taxon>
        <taxon>Mucinivorans</taxon>
    </lineage>
</organism>
<evidence type="ECO:0000313" key="2">
    <source>
        <dbReference type="EMBL" id="CDN33059.1"/>
    </source>
</evidence>
<dbReference type="InterPro" id="IPR011990">
    <property type="entry name" value="TPR-like_helical_dom_sf"/>
</dbReference>
<evidence type="ECO:0000313" key="3">
    <source>
        <dbReference type="Proteomes" id="UP000027616"/>
    </source>
</evidence>